<feature type="transmembrane region" description="Helical" evidence="2">
    <location>
        <begin position="78"/>
        <end position="96"/>
    </location>
</feature>
<evidence type="ECO:0000256" key="2">
    <source>
        <dbReference type="SAM" id="Phobius"/>
    </source>
</evidence>
<dbReference type="InterPro" id="IPR036691">
    <property type="entry name" value="Endo/exonu/phosph_ase_sf"/>
</dbReference>
<dbReference type="Gene3D" id="3.60.10.10">
    <property type="entry name" value="Endonuclease/exonuclease/phosphatase"/>
    <property type="match status" value="1"/>
</dbReference>
<proteinExistence type="predicted"/>
<keyword evidence="4" id="KW-0255">Endonuclease</keyword>
<dbReference type="SUPFAM" id="SSF56219">
    <property type="entry name" value="DNase I-like"/>
    <property type="match status" value="1"/>
</dbReference>
<dbReference type="RefSeq" id="WP_241062233.1">
    <property type="nucleotide sequence ID" value="NZ_JAKWJU010000002.1"/>
</dbReference>
<keyword evidence="5" id="KW-1185">Reference proteome</keyword>
<keyword evidence="4" id="KW-0540">Nuclease</keyword>
<protein>
    <submittedName>
        <fullName evidence="4">Endonuclease/exonuclease/phosphatase family protein</fullName>
    </submittedName>
</protein>
<name>A0ABS9T484_9ACTN</name>
<dbReference type="GO" id="GO:0004519">
    <property type="term" value="F:endonuclease activity"/>
    <property type="evidence" value="ECO:0007669"/>
    <property type="project" value="UniProtKB-KW"/>
</dbReference>
<feature type="compositionally biased region" description="Acidic residues" evidence="1">
    <location>
        <begin position="36"/>
        <end position="50"/>
    </location>
</feature>
<keyword evidence="2" id="KW-0812">Transmembrane</keyword>
<feature type="transmembrane region" description="Helical" evidence="2">
    <location>
        <begin position="134"/>
        <end position="154"/>
    </location>
</feature>
<dbReference type="EMBL" id="JAKWJU010000002">
    <property type="protein sequence ID" value="MCH6163336.1"/>
    <property type="molecule type" value="Genomic_DNA"/>
</dbReference>
<keyword evidence="2" id="KW-0472">Membrane</keyword>
<accession>A0ABS9T484</accession>
<reference evidence="4" key="1">
    <citation type="submission" date="2022-03" db="EMBL/GenBank/DDBJ databases">
        <authorList>
            <person name="Santos J.D.N."/>
            <person name="Kallscheuer N."/>
            <person name="Jogler C."/>
            <person name="Lage O.M."/>
        </authorList>
    </citation>
    <scope>NUCLEOTIDE SEQUENCE</scope>
    <source>
        <strain evidence="4">M600PL45_2</strain>
    </source>
</reference>
<feature type="compositionally biased region" description="Basic and acidic residues" evidence="1">
    <location>
        <begin position="15"/>
        <end position="25"/>
    </location>
</feature>
<feature type="domain" description="Endonuclease/exonuclease/phosphatase" evidence="3">
    <location>
        <begin position="185"/>
        <end position="421"/>
    </location>
</feature>
<gene>
    <name evidence="4" type="ORF">MMA15_23965</name>
</gene>
<feature type="transmembrane region" description="Helical" evidence="2">
    <location>
        <begin position="108"/>
        <end position="127"/>
    </location>
</feature>
<feature type="compositionally biased region" description="Low complexity" evidence="1">
    <location>
        <begin position="1"/>
        <end position="13"/>
    </location>
</feature>
<keyword evidence="4" id="KW-0378">Hydrolase</keyword>
<evidence type="ECO:0000259" key="3">
    <source>
        <dbReference type="Pfam" id="PF03372"/>
    </source>
</evidence>
<dbReference type="Pfam" id="PF03372">
    <property type="entry name" value="Exo_endo_phos"/>
    <property type="match status" value="1"/>
</dbReference>
<feature type="region of interest" description="Disordered" evidence="1">
    <location>
        <begin position="1"/>
        <end position="67"/>
    </location>
</feature>
<evidence type="ECO:0000313" key="5">
    <source>
        <dbReference type="Proteomes" id="UP001166784"/>
    </source>
</evidence>
<reference evidence="4" key="2">
    <citation type="journal article" date="2023" name="Int. J. Syst. Evol. Microbiol.">
        <title>Streptomyces marispadix sp. nov., isolated from marine beach sediment of the Northern Coast of Portugal.</title>
        <authorList>
            <person name="dos Santos J.D.N."/>
            <person name="Vitorino I.R."/>
            <person name="Kallscheuer N."/>
            <person name="Srivastava A."/>
            <person name="Krautwurst S."/>
            <person name="Marz M."/>
            <person name="Jogler C."/>
            <person name="Lobo Da Cunha A."/>
            <person name="Catita J."/>
            <person name="Goncalves H."/>
            <person name="Gonzalez I."/>
            <person name="Reyes F."/>
            <person name="Lage O.M."/>
        </authorList>
    </citation>
    <scope>NUCLEOTIDE SEQUENCE</scope>
    <source>
        <strain evidence="4">M600PL45_2</strain>
    </source>
</reference>
<dbReference type="InterPro" id="IPR005135">
    <property type="entry name" value="Endo/exonuclease/phosphatase"/>
</dbReference>
<dbReference type="Proteomes" id="UP001166784">
    <property type="component" value="Unassembled WGS sequence"/>
</dbReference>
<organism evidence="4 5">
    <name type="scientific">Streptomyces marispadix</name>
    <dbReference type="NCBI Taxonomy" id="2922868"/>
    <lineage>
        <taxon>Bacteria</taxon>
        <taxon>Bacillati</taxon>
        <taxon>Actinomycetota</taxon>
        <taxon>Actinomycetes</taxon>
        <taxon>Kitasatosporales</taxon>
        <taxon>Streptomycetaceae</taxon>
        <taxon>Streptomyces</taxon>
    </lineage>
</organism>
<comment type="caution">
    <text evidence="4">The sequence shown here is derived from an EMBL/GenBank/DDBJ whole genome shotgun (WGS) entry which is preliminary data.</text>
</comment>
<sequence length="440" mass="49189">MAASDAPGGDSSARTADRATQRDTAPEPAQNSEPAQDTEQEPESAEEPAQEPESAGERGSGPAGEEPAARRWCWGTRLLVAGTALWAAFLVLHITLTGRWRPWLVVEIVPPLTAVVVPLLLLVVVPFAAPVRRWLSAVLVLLLLAGAHLAGFGWTGTTSDSARGAEVKVFAWSTDYWQMAAGDKDAFYDFLRRQDADVYLLHEYLNWNYSNRDEQQICTSPVRIDDTARLRREFPGYRLLVQGELLTLTRLPVVAAPDQRVPAKGEDWYWKGSKSQRTDIRAGGRTVSFYNVHLPIRFRPCDIRYGWGRFRQASKAQEDWWIRELRRLRADLRSNSHPAVVAGDFNAAWMDRYPLGAGTRPHSPGGSLLPARTWPACEGTCSLPQSWRVLPQLWRFDWLFTSGDLAVSSYRLRGGEALSDHAAQKIRLVVPRKESSAHAR</sequence>
<keyword evidence="2" id="KW-1133">Transmembrane helix</keyword>
<evidence type="ECO:0000256" key="1">
    <source>
        <dbReference type="SAM" id="MobiDB-lite"/>
    </source>
</evidence>
<evidence type="ECO:0000313" key="4">
    <source>
        <dbReference type="EMBL" id="MCH6163336.1"/>
    </source>
</evidence>